<gene>
    <name evidence="2" type="ORF">SY85_18290</name>
</gene>
<dbReference type="Pfam" id="PF00561">
    <property type="entry name" value="Abhydrolase_1"/>
    <property type="match status" value="1"/>
</dbReference>
<keyword evidence="3" id="KW-1185">Reference proteome</keyword>
<dbReference type="Proteomes" id="UP000077177">
    <property type="component" value="Chromosome"/>
</dbReference>
<reference evidence="2 3" key="2">
    <citation type="journal article" date="2016" name="Int. J. Syst. Evol. Microbiol.">
        <title>Flavisolibacter tropicus sp. nov., isolated from tropical soil.</title>
        <authorList>
            <person name="Lee J.J."/>
            <person name="Kang M.S."/>
            <person name="Kim G.S."/>
            <person name="Lee C.S."/>
            <person name="Lim S."/>
            <person name="Lee J."/>
            <person name="Roh S.H."/>
            <person name="Kang H."/>
            <person name="Ha J.M."/>
            <person name="Bae S."/>
            <person name="Jung H.Y."/>
            <person name="Kim M.K."/>
        </authorList>
    </citation>
    <scope>NUCLEOTIDE SEQUENCE [LARGE SCALE GENOMIC DNA]</scope>
    <source>
        <strain evidence="2 3">LCS9</strain>
    </source>
</reference>
<accession>A0A172TYH3</accession>
<dbReference type="GO" id="GO:0016020">
    <property type="term" value="C:membrane"/>
    <property type="evidence" value="ECO:0007669"/>
    <property type="project" value="TreeGrafter"/>
</dbReference>
<feature type="domain" description="AB hydrolase-1" evidence="1">
    <location>
        <begin position="31"/>
        <end position="137"/>
    </location>
</feature>
<proteinExistence type="predicted"/>
<organism evidence="2 3">
    <name type="scientific">Flavisolibacter tropicus</name>
    <dbReference type="NCBI Taxonomy" id="1492898"/>
    <lineage>
        <taxon>Bacteria</taxon>
        <taxon>Pseudomonadati</taxon>
        <taxon>Bacteroidota</taxon>
        <taxon>Chitinophagia</taxon>
        <taxon>Chitinophagales</taxon>
        <taxon>Chitinophagaceae</taxon>
        <taxon>Flavisolibacter</taxon>
    </lineage>
</organism>
<dbReference type="Gene3D" id="3.40.50.1820">
    <property type="entry name" value="alpha/beta hydrolase"/>
    <property type="match status" value="1"/>
</dbReference>
<dbReference type="EMBL" id="CP011390">
    <property type="protein sequence ID" value="ANE52151.1"/>
    <property type="molecule type" value="Genomic_DNA"/>
</dbReference>
<evidence type="ECO:0000313" key="3">
    <source>
        <dbReference type="Proteomes" id="UP000077177"/>
    </source>
</evidence>
<dbReference type="PANTHER" id="PTHR43798:SF33">
    <property type="entry name" value="HYDROLASE, PUTATIVE (AFU_ORTHOLOGUE AFUA_2G14860)-RELATED"/>
    <property type="match status" value="1"/>
</dbReference>
<dbReference type="InterPro" id="IPR000073">
    <property type="entry name" value="AB_hydrolase_1"/>
</dbReference>
<dbReference type="InterPro" id="IPR029058">
    <property type="entry name" value="AB_hydrolase_fold"/>
</dbReference>
<dbReference type="KEGG" id="fla:SY85_18290"/>
<reference evidence="3" key="1">
    <citation type="submission" date="2015-01" db="EMBL/GenBank/DDBJ databases">
        <title>Flavisolibacter sp./LCS9/ whole genome sequencing.</title>
        <authorList>
            <person name="Kim M.K."/>
            <person name="Srinivasan S."/>
            <person name="Lee J.-J."/>
        </authorList>
    </citation>
    <scope>NUCLEOTIDE SEQUENCE [LARGE SCALE GENOMIC DNA]</scope>
    <source>
        <strain evidence="3">LCS9</strain>
    </source>
</reference>
<dbReference type="PANTHER" id="PTHR43798">
    <property type="entry name" value="MONOACYLGLYCEROL LIPASE"/>
    <property type="match status" value="1"/>
</dbReference>
<evidence type="ECO:0000313" key="2">
    <source>
        <dbReference type="EMBL" id="ANE52151.1"/>
    </source>
</evidence>
<dbReference type="SUPFAM" id="SSF53474">
    <property type="entry name" value="alpha/beta-Hydrolases"/>
    <property type="match status" value="1"/>
</dbReference>
<evidence type="ECO:0000259" key="1">
    <source>
        <dbReference type="Pfam" id="PF00561"/>
    </source>
</evidence>
<dbReference type="InterPro" id="IPR050266">
    <property type="entry name" value="AB_hydrolase_sf"/>
</dbReference>
<sequence length="268" mass="30633">MPSPQIKLIDIELRNRTYQLEYFRRPGHKGTILFVHGLGGAKENFWEATKTHLLADYELIGFDNPGTGNSTYYADEPLRVDDLAFFLDAFIKQLDLKDIILTGASMGGLITLLYFQSAGVDHVKAYVNIEGNLMPEDCMFSSKVVQHSYEHFASTVFDETIKNMKKYGNAGYYIIANNLELNTNVQSYYHYSFQTVSYSSTGKLLQQFLALEIPRLFLFGEKNQHLSYLPQLKGENLSCHMVADSDHFIFYDNPKGMYQSMANFLDEV</sequence>
<name>A0A172TYH3_9BACT</name>
<dbReference type="STRING" id="1492898.SY85_18290"/>
<protein>
    <recommendedName>
        <fullName evidence="1">AB hydrolase-1 domain-containing protein</fullName>
    </recommendedName>
</protein>
<dbReference type="AlphaFoldDB" id="A0A172TYH3"/>